<dbReference type="EMBL" id="KC977570">
    <property type="protein sequence ID" value="AGO82470.1"/>
    <property type="molecule type" value="Genomic_DNA"/>
</dbReference>
<organism evidence="3 4">
    <name type="scientific">Pandoravirus dulcis</name>
    <dbReference type="NCBI Taxonomy" id="1349409"/>
    <lineage>
        <taxon>Viruses</taxon>
        <taxon>Pandoravirus</taxon>
    </lineage>
</organism>
<evidence type="ECO:0000256" key="1">
    <source>
        <dbReference type="SAM" id="MobiDB-lite"/>
    </source>
</evidence>
<reference evidence="3 4" key="1">
    <citation type="journal article" date="2013" name="Science">
        <title>Pandoraviruses: amoeba viruses with genomes up to 2.5 Mb reaching that of parasitic eukaryotes.</title>
        <authorList>
            <person name="Philippe N."/>
            <person name="Legendre M."/>
            <person name="Doutre G."/>
            <person name="Coute Y."/>
            <person name="Poirot O."/>
            <person name="Lescot M."/>
            <person name="Arslan D."/>
            <person name="Seltzer V."/>
            <person name="Bertaux L."/>
            <person name="Bruley C."/>
            <person name="Garin J."/>
            <person name="Claverie J.M."/>
            <person name="Abergel C."/>
        </authorList>
    </citation>
    <scope>NUCLEOTIDE SEQUENCE [LARGE SCALE GENOMIC DNA]</scope>
    <source>
        <strain evidence="3">Melbourne</strain>
    </source>
</reference>
<dbReference type="InterPro" id="IPR043866">
    <property type="entry name" value="TTC3/DZIP3_dom"/>
</dbReference>
<dbReference type="GO" id="GO:0016567">
    <property type="term" value="P:protein ubiquitination"/>
    <property type="evidence" value="ECO:0007669"/>
    <property type="project" value="UniProtKB-UniPathway"/>
</dbReference>
<dbReference type="Proteomes" id="UP000201566">
    <property type="component" value="Segment"/>
</dbReference>
<feature type="region of interest" description="Disordered" evidence="1">
    <location>
        <begin position="142"/>
        <end position="166"/>
    </location>
</feature>
<evidence type="ECO:0000313" key="4">
    <source>
        <dbReference type="Proteomes" id="UP000201566"/>
    </source>
</evidence>
<evidence type="ECO:0000259" key="2">
    <source>
        <dbReference type="Pfam" id="PF19179"/>
    </source>
</evidence>
<proteinExistence type="predicted"/>
<sequence>MHCSNDESGGAGCLANFDKDQIIERASAHMSQPCTADARHFFVAEIHGCYRPAWRTFAMAAAMTTAACCGLVGERIPNGTRILSAVAFHGPPALQADGAKRLPTLGAHLPLAFDRIVVVLSRPDRPRRLDWVAASLASRPGVIHDRDNDSGRDGGDDGGHDKSGVDRPARRRIRRALYGAMLQQAARITGECLRTAVATLIADSDFQRHNIVRRGPSMLGVGWQYDMCTPTLVKSVMPCDDGILKRECHHTTSASCATCDAVWANSEDLWPCVHGATRRVALRHAVRRAVAHGVAVTAPVKAIPKAPLTPRRPVVPATTTTTTTTTTTMAPAVVALAKDAHVGAPPDRTGPRCGRALCPSRAGRVNASMCASVRVRCTAGCRVVFHRACWRAVADQTLARGDESPCVTPDCWGLMASVVSLASRRSGGATGRDARTKHVEWQTNTSRGLDEQVWQRSSDPTPTTTCRDRLDGDCIERKPHAPLTDTVNVEIDTEDVATCAIDTADADDHAVAVGDAHEPAETTVLLNVAARTYRKDRQQAEPVLCAKKAKRTRARTQKRQRVRARQKVGLDDMPAPVPWRGDDDRWPSFFVDDAAAPAPTRARSDAERAVRPPTVWRFGAWHPPAPHPS</sequence>
<evidence type="ECO:0000313" key="3">
    <source>
        <dbReference type="EMBL" id="AGO82470.1"/>
    </source>
</evidence>
<accession>S4VSV8</accession>
<name>S4VSV8_9VIRU</name>
<feature type="compositionally biased region" description="Polar residues" evidence="1">
    <location>
        <begin position="454"/>
        <end position="465"/>
    </location>
</feature>
<feature type="region of interest" description="Disordered" evidence="1">
    <location>
        <begin position="444"/>
        <end position="465"/>
    </location>
</feature>
<dbReference type="UniPathway" id="UPA00143"/>
<dbReference type="KEGG" id="vg:16512918"/>
<protein>
    <recommendedName>
        <fullName evidence="2">E3 ubiquitin-protein ligase TTC3/DZIP3 domain-containing protein</fullName>
    </recommendedName>
</protein>
<gene>
    <name evidence="3" type="ORF">pdul_cds_419</name>
</gene>
<dbReference type="RefSeq" id="YP_008319139.1">
    <property type="nucleotide sequence ID" value="NC_021858.1"/>
</dbReference>
<dbReference type="GeneID" id="16512918"/>
<feature type="domain" description="E3 ubiquitin-protein ligase TTC3/DZIP3" evidence="2">
    <location>
        <begin position="373"/>
        <end position="419"/>
    </location>
</feature>
<dbReference type="Pfam" id="PF19179">
    <property type="entry name" value="TTC3_DZIP3_dom"/>
    <property type="match status" value="1"/>
</dbReference>